<name>A0ABS8SA35_DATST</name>
<sequence length="90" mass="10218">METDLGQNATQNKYSTTKVLHDIVSHGSGKVRNTEEEQSSTERNKEEESQEIREDDIVDKPKIKTAKRSKKTGVTETFFIPKRDVAAKHS</sequence>
<dbReference type="Proteomes" id="UP000823775">
    <property type="component" value="Unassembled WGS sequence"/>
</dbReference>
<proteinExistence type="predicted"/>
<feature type="non-terminal residue" evidence="2">
    <location>
        <position position="90"/>
    </location>
</feature>
<dbReference type="EMBL" id="JACEIK010000361">
    <property type="protein sequence ID" value="MCD7455693.1"/>
    <property type="molecule type" value="Genomic_DNA"/>
</dbReference>
<feature type="compositionally biased region" description="Basic and acidic residues" evidence="1">
    <location>
        <begin position="32"/>
        <end position="52"/>
    </location>
</feature>
<organism evidence="2 3">
    <name type="scientific">Datura stramonium</name>
    <name type="common">Jimsonweed</name>
    <name type="synonym">Common thornapple</name>
    <dbReference type="NCBI Taxonomy" id="4076"/>
    <lineage>
        <taxon>Eukaryota</taxon>
        <taxon>Viridiplantae</taxon>
        <taxon>Streptophyta</taxon>
        <taxon>Embryophyta</taxon>
        <taxon>Tracheophyta</taxon>
        <taxon>Spermatophyta</taxon>
        <taxon>Magnoliopsida</taxon>
        <taxon>eudicotyledons</taxon>
        <taxon>Gunneridae</taxon>
        <taxon>Pentapetalae</taxon>
        <taxon>asterids</taxon>
        <taxon>lamiids</taxon>
        <taxon>Solanales</taxon>
        <taxon>Solanaceae</taxon>
        <taxon>Solanoideae</taxon>
        <taxon>Datureae</taxon>
        <taxon>Datura</taxon>
    </lineage>
</organism>
<evidence type="ECO:0000256" key="1">
    <source>
        <dbReference type="SAM" id="MobiDB-lite"/>
    </source>
</evidence>
<accession>A0ABS8SA35</accession>
<evidence type="ECO:0000313" key="3">
    <source>
        <dbReference type="Proteomes" id="UP000823775"/>
    </source>
</evidence>
<evidence type="ECO:0000313" key="2">
    <source>
        <dbReference type="EMBL" id="MCD7455693.1"/>
    </source>
</evidence>
<feature type="region of interest" description="Disordered" evidence="1">
    <location>
        <begin position="1"/>
        <end position="58"/>
    </location>
</feature>
<comment type="caution">
    <text evidence="2">The sequence shown here is derived from an EMBL/GenBank/DDBJ whole genome shotgun (WGS) entry which is preliminary data.</text>
</comment>
<protein>
    <submittedName>
        <fullName evidence="2">Uncharacterized protein</fullName>
    </submittedName>
</protein>
<reference evidence="2 3" key="1">
    <citation type="journal article" date="2021" name="BMC Genomics">
        <title>Datura genome reveals duplications of psychoactive alkaloid biosynthetic genes and high mutation rate following tissue culture.</title>
        <authorList>
            <person name="Rajewski A."/>
            <person name="Carter-House D."/>
            <person name="Stajich J."/>
            <person name="Litt A."/>
        </authorList>
    </citation>
    <scope>NUCLEOTIDE SEQUENCE [LARGE SCALE GENOMIC DNA]</scope>
    <source>
        <strain evidence="2">AR-01</strain>
    </source>
</reference>
<keyword evidence="3" id="KW-1185">Reference proteome</keyword>
<gene>
    <name evidence="2" type="ORF">HAX54_029169</name>
</gene>
<feature type="compositionally biased region" description="Polar residues" evidence="1">
    <location>
        <begin position="1"/>
        <end position="18"/>
    </location>
</feature>